<keyword evidence="4 6" id="KW-0274">FAD</keyword>
<gene>
    <name evidence="7" type="ORF">EVB02_01995</name>
</gene>
<dbReference type="GO" id="GO:0035999">
    <property type="term" value="P:tetrahydrofolate interconversion"/>
    <property type="evidence" value="ECO:0007669"/>
    <property type="project" value="UniProtKB-UniPathway"/>
</dbReference>
<evidence type="ECO:0000256" key="2">
    <source>
        <dbReference type="ARBA" id="ARBA00004777"/>
    </source>
</evidence>
<evidence type="ECO:0000256" key="6">
    <source>
        <dbReference type="RuleBase" id="RU003862"/>
    </source>
</evidence>
<dbReference type="AlphaFoldDB" id="A0A520LMC4"/>
<accession>A0A520LMC4</accession>
<dbReference type="InterPro" id="IPR029041">
    <property type="entry name" value="FAD-linked_oxidoreductase-like"/>
</dbReference>
<name>A0A520LMC4_9GAMM</name>
<dbReference type="Gene3D" id="3.20.20.220">
    <property type="match status" value="1"/>
</dbReference>
<comment type="similarity">
    <text evidence="6">Belongs to the methylenetetrahydrofolate reductase family.</text>
</comment>
<sequence>MLDKISKQEKNIKEFMRGTSVEVTPGGARAIEDFSEILRPGTIVYVTFLPGSDFNATVETVSRLKREGFYPIPHFAARSIESEKILEEGLERLKEEADTTEALLIGGGVDNPLGPFSASIEVLRTGLFDKYGFKKIGVAGHPEGSPDITPQECAQAIQEKNDFSYHTDADLYLATQFLFEAEPLFKWEKAIRSQGNKLPIHVGIPGLATIPTLIRHARQCGVGPSVRFLKKKPIDLFKMSLSNTPLGKFINAPSSNPSKLIFDIVSGLTVDSDCLINKCHLYPLGGLKKSIDWLYQIQDGNFSVANGDFIVH</sequence>
<comment type="caution">
    <text evidence="7">The sequence shown here is derived from an EMBL/GenBank/DDBJ whole genome shotgun (WGS) entry which is preliminary data.</text>
</comment>
<dbReference type="GO" id="GO:0006555">
    <property type="term" value="P:methionine metabolic process"/>
    <property type="evidence" value="ECO:0007669"/>
    <property type="project" value="InterPro"/>
</dbReference>
<evidence type="ECO:0000313" key="7">
    <source>
        <dbReference type="EMBL" id="RZO06979.1"/>
    </source>
</evidence>
<protein>
    <recommendedName>
        <fullName evidence="6">Methylenetetrahydrofolate reductase</fullName>
    </recommendedName>
</protein>
<keyword evidence="5 6" id="KW-0560">Oxidoreductase</keyword>
<evidence type="ECO:0000313" key="8">
    <source>
        <dbReference type="Proteomes" id="UP000318148"/>
    </source>
</evidence>
<dbReference type="UniPathway" id="UPA00193"/>
<evidence type="ECO:0000256" key="3">
    <source>
        <dbReference type="ARBA" id="ARBA00022630"/>
    </source>
</evidence>
<evidence type="ECO:0000256" key="5">
    <source>
        <dbReference type="ARBA" id="ARBA00023002"/>
    </source>
</evidence>
<evidence type="ECO:0000256" key="1">
    <source>
        <dbReference type="ARBA" id="ARBA00001974"/>
    </source>
</evidence>
<reference evidence="7 8" key="1">
    <citation type="submission" date="2019-02" db="EMBL/GenBank/DDBJ databases">
        <title>Prokaryotic population dynamics and viral predation in marine succession experiment using metagenomics: the confinement effect.</title>
        <authorList>
            <person name="Haro-Moreno J.M."/>
            <person name="Rodriguez-Valera F."/>
            <person name="Lopez-Perez M."/>
        </authorList>
    </citation>
    <scope>NUCLEOTIDE SEQUENCE [LARGE SCALE GENOMIC DNA]</scope>
    <source>
        <strain evidence="7">MED-G169</strain>
    </source>
</reference>
<keyword evidence="3 6" id="KW-0285">Flavoprotein</keyword>
<comment type="pathway">
    <text evidence="2 6">One-carbon metabolism; tetrahydrofolate interconversion.</text>
</comment>
<dbReference type="Proteomes" id="UP000318148">
    <property type="component" value="Unassembled WGS sequence"/>
</dbReference>
<evidence type="ECO:0000256" key="4">
    <source>
        <dbReference type="ARBA" id="ARBA00022827"/>
    </source>
</evidence>
<dbReference type="SUPFAM" id="SSF51730">
    <property type="entry name" value="FAD-linked oxidoreductase"/>
    <property type="match status" value="1"/>
</dbReference>
<dbReference type="GO" id="GO:0004489">
    <property type="term" value="F:methylenetetrahydrofolate reductase [NAD(P)H] activity"/>
    <property type="evidence" value="ECO:0007669"/>
    <property type="project" value="InterPro"/>
</dbReference>
<dbReference type="InterPro" id="IPR003171">
    <property type="entry name" value="Mehydrof_redctse-like"/>
</dbReference>
<comment type="cofactor">
    <cofactor evidence="1 6">
        <name>FAD</name>
        <dbReference type="ChEBI" id="CHEBI:57692"/>
    </cofactor>
</comment>
<organism evidence="7 8">
    <name type="scientific">SAR92 clade bacterium</name>
    <dbReference type="NCBI Taxonomy" id="2315479"/>
    <lineage>
        <taxon>Bacteria</taxon>
        <taxon>Pseudomonadati</taxon>
        <taxon>Pseudomonadota</taxon>
        <taxon>Gammaproteobacteria</taxon>
        <taxon>Cellvibrionales</taxon>
        <taxon>Porticoccaceae</taxon>
        <taxon>SAR92 clade</taxon>
    </lineage>
</organism>
<dbReference type="Pfam" id="PF02219">
    <property type="entry name" value="MTHFR"/>
    <property type="match status" value="1"/>
</dbReference>
<dbReference type="EMBL" id="SHBO01000017">
    <property type="protein sequence ID" value="RZO06979.1"/>
    <property type="molecule type" value="Genomic_DNA"/>
</dbReference>
<proteinExistence type="inferred from homology"/>